<accession>A0A233RDY7</accession>
<dbReference type="Gene3D" id="3.30.450.20">
    <property type="entry name" value="PAS domain"/>
    <property type="match status" value="1"/>
</dbReference>
<dbReference type="AlphaFoldDB" id="A0A233RDY7"/>
<sequence>MDEARLDQCVTRINTAIASIFRQIDTIHQAVTHLLQPLSHQGIQPKSSDLSTLKSLVSSQLTQGQACIQGNGVVFAPNVFADREMCCEWWHKSTGDRLAPLPLNFNQNSENYYNYLKMQWFSKPRETAESAVVGPYVDLYGQDMYILTFSRPIHIDGEFVGIAGADIALHKLENILIAGLMQMTGEALIITREGRVVAANTANWCAGDMAKPLLARDNPRHQIIELKETLSHWSLITAHNHSRTAAAVHA</sequence>
<name>A0A233RDY7_9GAMM</name>
<proteinExistence type="predicted"/>
<protein>
    <submittedName>
        <fullName evidence="1">Uncharacterized protein</fullName>
    </submittedName>
</protein>
<dbReference type="RefSeq" id="WP_094200967.1">
    <property type="nucleotide sequence ID" value="NZ_NBIM01000003.1"/>
</dbReference>
<organism evidence="1 2">
    <name type="scientific">Oceanimonas doudoroffii</name>
    <dbReference type="NCBI Taxonomy" id="84158"/>
    <lineage>
        <taxon>Bacteria</taxon>
        <taxon>Pseudomonadati</taxon>
        <taxon>Pseudomonadota</taxon>
        <taxon>Gammaproteobacteria</taxon>
        <taxon>Aeromonadales</taxon>
        <taxon>Aeromonadaceae</taxon>
        <taxon>Oceanimonas</taxon>
    </lineage>
</organism>
<dbReference type="Pfam" id="PF22673">
    <property type="entry name" value="MCP-like_PDC_1"/>
    <property type="match status" value="1"/>
</dbReference>
<comment type="caution">
    <text evidence="1">The sequence shown here is derived from an EMBL/GenBank/DDBJ whole genome shotgun (WGS) entry which is preliminary data.</text>
</comment>
<evidence type="ECO:0000313" key="1">
    <source>
        <dbReference type="EMBL" id="OXY81599.1"/>
    </source>
</evidence>
<dbReference type="Proteomes" id="UP000242757">
    <property type="component" value="Unassembled WGS sequence"/>
</dbReference>
<dbReference type="CDD" id="cd12913">
    <property type="entry name" value="PDC1_MCP_like"/>
    <property type="match status" value="1"/>
</dbReference>
<gene>
    <name evidence="1" type="ORF">B6S08_11550</name>
</gene>
<reference evidence="1 2" key="1">
    <citation type="submission" date="2017-08" db="EMBL/GenBank/DDBJ databases">
        <title>A Genome Sequence of Oceanimonas doudoroffii ATCC 27123T.</title>
        <authorList>
            <person name="Brennan M.A."/>
            <person name="Maclea K.S."/>
            <person name="Mcclelland W.D."/>
            <person name="Trachtenberg A.M."/>
        </authorList>
    </citation>
    <scope>NUCLEOTIDE SEQUENCE [LARGE SCALE GENOMIC DNA]</scope>
    <source>
        <strain evidence="1 2">ATCC 27123</strain>
    </source>
</reference>
<dbReference type="EMBL" id="NBIM01000003">
    <property type="protein sequence ID" value="OXY81599.1"/>
    <property type="molecule type" value="Genomic_DNA"/>
</dbReference>
<keyword evidence="2" id="KW-1185">Reference proteome</keyword>
<evidence type="ECO:0000313" key="2">
    <source>
        <dbReference type="Proteomes" id="UP000242757"/>
    </source>
</evidence>
<dbReference type="OrthoDB" id="8687362at2"/>